<dbReference type="NCBIfam" id="TIGR04416">
    <property type="entry name" value="group_II_RT_mat"/>
    <property type="match status" value="1"/>
</dbReference>
<sequence length="426" mass="49599">MSPMLEEILSDENIKLARDRVCQNKGAGGIDGVTVQELDQYMIDNWNSIKQAIRERKYKPQPVRRVEIPKPNGGVRNLGIPTVIDRVIEQAITQVLSPIFEPLFSEYSYGFRPNRCCEQAIVKLLEYLNEEYTWIVDIDLEKFFDNVPQDRLMSYIGRVIHDGDVESLIRKYLKAGVMVRGHYEPTEKGTPQGGNVSPLLSNIMLTELDNELERRGLHFVRYADDCVIAVKSRASATRVMYTVTEWIEKKLGLKVNASKTHICRPSKLKYLGFGFCKMKTKWEAIPHKESILKFKRKLKALCKRNWSVDLDYRITKLNQVIRGWINYFIIGRMKKHLTKIDEHLRTMIRVIIWKQWKVPSKREWGLKKLGVNKDLARLTAYCGNRYQWVVTKTCVVRAISKEKLTKKGLVSCIDYYNSRRHNLGLN</sequence>
<dbReference type="InterPro" id="IPR051083">
    <property type="entry name" value="GrpII_Intron_Splice-Mob/Def"/>
</dbReference>
<dbReference type="InterPro" id="IPR000477">
    <property type="entry name" value="RT_dom"/>
</dbReference>
<dbReference type="AlphaFoldDB" id="A0A1Y4MPZ5"/>
<keyword evidence="2" id="KW-0808">Transferase</keyword>
<comment type="caution">
    <text evidence="2">The sequence shown here is derived from an EMBL/GenBank/DDBJ whole genome shotgun (WGS) entry which is preliminary data.</text>
</comment>
<dbReference type="InterPro" id="IPR030931">
    <property type="entry name" value="Group_II_RT_mat"/>
</dbReference>
<dbReference type="InterPro" id="IPR043502">
    <property type="entry name" value="DNA/RNA_pol_sf"/>
</dbReference>
<dbReference type="Pfam" id="PF00078">
    <property type="entry name" value="RVT_1"/>
    <property type="match status" value="1"/>
</dbReference>
<dbReference type="GO" id="GO:0003964">
    <property type="term" value="F:RNA-directed DNA polymerase activity"/>
    <property type="evidence" value="ECO:0007669"/>
    <property type="project" value="UniProtKB-KW"/>
</dbReference>
<keyword evidence="2" id="KW-0548">Nucleotidyltransferase</keyword>
<name>A0A1Y4MPZ5_9FIRM</name>
<reference evidence="3" key="1">
    <citation type="submission" date="2017-04" db="EMBL/GenBank/DDBJ databases">
        <title>Function of individual gut microbiota members based on whole genome sequencing of pure cultures obtained from chicken caecum.</title>
        <authorList>
            <person name="Medvecky M."/>
            <person name="Cejkova D."/>
            <person name="Polansky O."/>
            <person name="Karasova D."/>
            <person name="Kubasova T."/>
            <person name="Cizek A."/>
            <person name="Rychlik I."/>
        </authorList>
    </citation>
    <scope>NUCLEOTIDE SEQUENCE [LARGE SCALE GENOMIC DNA]</scope>
    <source>
        <strain evidence="3">An175</strain>
    </source>
</reference>
<keyword evidence="2" id="KW-0695">RNA-directed DNA polymerase</keyword>
<dbReference type="Pfam" id="PF08388">
    <property type="entry name" value="GIIM"/>
    <property type="match status" value="1"/>
</dbReference>
<dbReference type="RefSeq" id="WP_087302297.1">
    <property type="nucleotide sequence ID" value="NZ_NFKP01000020.1"/>
</dbReference>
<dbReference type="PANTHER" id="PTHR34047:SF8">
    <property type="entry name" value="PROTEIN YKFC"/>
    <property type="match status" value="1"/>
</dbReference>
<dbReference type="SUPFAM" id="SSF56672">
    <property type="entry name" value="DNA/RNA polymerases"/>
    <property type="match status" value="1"/>
</dbReference>
<dbReference type="PROSITE" id="PS50878">
    <property type="entry name" value="RT_POL"/>
    <property type="match status" value="1"/>
</dbReference>
<dbReference type="EMBL" id="NFKP01000020">
    <property type="protein sequence ID" value="OUP68279.1"/>
    <property type="molecule type" value="Genomic_DNA"/>
</dbReference>
<feature type="domain" description="Reverse transcriptase" evidence="1">
    <location>
        <begin position="49"/>
        <end position="275"/>
    </location>
</feature>
<dbReference type="InterPro" id="IPR013597">
    <property type="entry name" value="Mat_intron_G2"/>
</dbReference>
<accession>A0A1Y4MPZ5</accession>
<dbReference type="Proteomes" id="UP000196386">
    <property type="component" value="Unassembled WGS sequence"/>
</dbReference>
<dbReference type="CDD" id="cd01651">
    <property type="entry name" value="RT_G2_intron"/>
    <property type="match status" value="1"/>
</dbReference>
<dbReference type="InterPro" id="IPR043128">
    <property type="entry name" value="Rev_trsase/Diguanyl_cyclase"/>
</dbReference>
<evidence type="ECO:0000313" key="2">
    <source>
        <dbReference type="EMBL" id="OUP68279.1"/>
    </source>
</evidence>
<evidence type="ECO:0000259" key="1">
    <source>
        <dbReference type="PROSITE" id="PS50878"/>
    </source>
</evidence>
<dbReference type="PANTHER" id="PTHR34047">
    <property type="entry name" value="NUCLEAR INTRON MATURASE 1, MITOCHONDRIAL-RELATED"/>
    <property type="match status" value="1"/>
</dbReference>
<dbReference type="Gene3D" id="3.30.70.270">
    <property type="match status" value="1"/>
</dbReference>
<evidence type="ECO:0000313" key="3">
    <source>
        <dbReference type="Proteomes" id="UP000196386"/>
    </source>
</evidence>
<organism evidence="2 3">
    <name type="scientific">Anaerotruncus colihominis</name>
    <dbReference type="NCBI Taxonomy" id="169435"/>
    <lineage>
        <taxon>Bacteria</taxon>
        <taxon>Bacillati</taxon>
        <taxon>Bacillota</taxon>
        <taxon>Clostridia</taxon>
        <taxon>Eubacteriales</taxon>
        <taxon>Oscillospiraceae</taxon>
        <taxon>Anaerotruncus</taxon>
    </lineage>
</organism>
<gene>
    <name evidence="2" type="ORF">B5F11_14470</name>
</gene>
<proteinExistence type="predicted"/>
<protein>
    <submittedName>
        <fullName evidence="2">Group II intron reverse transcriptase/maturase</fullName>
    </submittedName>
</protein>